<keyword evidence="1" id="KW-0732">Signal</keyword>
<evidence type="ECO:0000256" key="1">
    <source>
        <dbReference type="SAM" id="SignalP"/>
    </source>
</evidence>
<evidence type="ECO:0000313" key="4">
    <source>
        <dbReference type="Proteomes" id="UP000488299"/>
    </source>
</evidence>
<sequence>MKSFLIAGLTGLLLTTLIAAEGPQSPNTLTAKEKREGWKLLFDGKTTKGWRGAYMDKFPAKGWNVEDGTLSIQKSDGSESTNFGDIVTEGEYSNFDLMFEFRLTEGANSGLKYFVVEHKPKPAGSAFGLEFQVLDDAKHPDAKMGRDGNRTVGSLYDLITAKGKQVNPIGEWNTGRVLVNGTHVEHWLNGKKVVEYERGSEEFRKLVGMSKYAAPAYNANGRFGEAPIGHILLQDHGDKVSFRNIKIKTL</sequence>
<accession>A0A7J5TX30</accession>
<dbReference type="EMBL" id="WELI01000006">
    <property type="protein sequence ID" value="KAB7729137.1"/>
    <property type="molecule type" value="Genomic_DNA"/>
</dbReference>
<gene>
    <name evidence="3" type="ORF">F5984_15935</name>
</gene>
<proteinExistence type="predicted"/>
<dbReference type="InterPro" id="IPR010496">
    <property type="entry name" value="AL/BT2_dom"/>
</dbReference>
<feature type="chain" id="PRO_5029463906" evidence="1">
    <location>
        <begin position="20"/>
        <end position="250"/>
    </location>
</feature>
<evidence type="ECO:0000259" key="2">
    <source>
        <dbReference type="Pfam" id="PF06439"/>
    </source>
</evidence>
<dbReference type="GO" id="GO:0016787">
    <property type="term" value="F:hydrolase activity"/>
    <property type="evidence" value="ECO:0007669"/>
    <property type="project" value="InterPro"/>
</dbReference>
<evidence type="ECO:0000313" key="3">
    <source>
        <dbReference type="EMBL" id="KAB7729137.1"/>
    </source>
</evidence>
<keyword evidence="4" id="KW-1185">Reference proteome</keyword>
<organism evidence="3 4">
    <name type="scientific">Rudanella paleaurantiibacter</name>
    <dbReference type="NCBI Taxonomy" id="2614655"/>
    <lineage>
        <taxon>Bacteria</taxon>
        <taxon>Pseudomonadati</taxon>
        <taxon>Bacteroidota</taxon>
        <taxon>Cytophagia</taxon>
        <taxon>Cytophagales</taxon>
        <taxon>Cytophagaceae</taxon>
        <taxon>Rudanella</taxon>
    </lineage>
</organism>
<dbReference type="Proteomes" id="UP000488299">
    <property type="component" value="Unassembled WGS sequence"/>
</dbReference>
<name>A0A7J5TX30_9BACT</name>
<comment type="caution">
    <text evidence="3">The sequence shown here is derived from an EMBL/GenBank/DDBJ whole genome shotgun (WGS) entry which is preliminary data.</text>
</comment>
<protein>
    <submittedName>
        <fullName evidence="3">DUF1080 domain-containing protein</fullName>
    </submittedName>
</protein>
<dbReference type="RefSeq" id="WP_152125245.1">
    <property type="nucleotide sequence ID" value="NZ_WELI01000006.1"/>
</dbReference>
<dbReference type="Gene3D" id="2.60.120.560">
    <property type="entry name" value="Exo-inulinase, domain 1"/>
    <property type="match status" value="1"/>
</dbReference>
<reference evidence="3 4" key="1">
    <citation type="submission" date="2019-10" db="EMBL/GenBank/DDBJ databases">
        <title>Rudanella paleaurantiibacter sp. nov., isolated from sludge.</title>
        <authorList>
            <person name="Xu S.Q."/>
        </authorList>
    </citation>
    <scope>NUCLEOTIDE SEQUENCE [LARGE SCALE GENOMIC DNA]</scope>
    <source>
        <strain evidence="3 4">HX-22-17</strain>
    </source>
</reference>
<feature type="domain" description="3-keto-alpha-glucoside-1,2-lyase/3-keto-2-hydroxy-glucal hydratase" evidence="2">
    <location>
        <begin position="37"/>
        <end position="248"/>
    </location>
</feature>
<feature type="signal peptide" evidence="1">
    <location>
        <begin position="1"/>
        <end position="19"/>
    </location>
</feature>
<dbReference type="AlphaFoldDB" id="A0A7J5TX30"/>
<dbReference type="Pfam" id="PF06439">
    <property type="entry name" value="3keto-disac_hyd"/>
    <property type="match status" value="1"/>
</dbReference>